<evidence type="ECO:0008006" key="4">
    <source>
        <dbReference type="Google" id="ProtNLM"/>
    </source>
</evidence>
<dbReference type="EMBL" id="CP002480">
    <property type="protein sequence ID" value="ADW68523.1"/>
    <property type="molecule type" value="Genomic_DNA"/>
</dbReference>
<dbReference type="PaxDb" id="1198114-AciX9_1470"/>
<feature type="region of interest" description="Disordered" evidence="1">
    <location>
        <begin position="206"/>
        <end position="225"/>
    </location>
</feature>
<organism evidence="3">
    <name type="scientific">Granulicella tundricola (strain ATCC BAA-1859 / DSM 23138 / MP5ACTX9)</name>
    <dbReference type="NCBI Taxonomy" id="1198114"/>
    <lineage>
        <taxon>Bacteria</taxon>
        <taxon>Pseudomonadati</taxon>
        <taxon>Acidobacteriota</taxon>
        <taxon>Terriglobia</taxon>
        <taxon>Terriglobales</taxon>
        <taxon>Acidobacteriaceae</taxon>
        <taxon>Granulicella</taxon>
    </lineage>
</organism>
<dbReference type="eggNOG" id="COG4320">
    <property type="taxonomic scope" value="Bacteria"/>
</dbReference>
<protein>
    <recommendedName>
        <fullName evidence="4">DUF2252 domain-containing protein</fullName>
    </recommendedName>
</protein>
<reference evidence="3" key="1">
    <citation type="submission" date="2011-01" db="EMBL/GenBank/DDBJ databases">
        <title>Complete sequence of chromosome of Acidobacterium sp. MP5ACTX9.</title>
        <authorList>
            <consortium name="US DOE Joint Genome Institute"/>
            <person name="Lucas S."/>
            <person name="Copeland A."/>
            <person name="Lapidus A."/>
            <person name="Cheng J.-F."/>
            <person name="Goodwin L."/>
            <person name="Pitluck S."/>
            <person name="Teshima H."/>
            <person name="Detter J.C."/>
            <person name="Han C."/>
            <person name="Tapia R."/>
            <person name="Land M."/>
            <person name="Hauser L."/>
            <person name="Kyrpides N."/>
            <person name="Ivanova N."/>
            <person name="Ovchinnikova G."/>
            <person name="Pagani I."/>
            <person name="Rawat S.R."/>
            <person name="Mannisto M."/>
            <person name="Haggblom M.M."/>
            <person name="Woyke T."/>
        </authorList>
    </citation>
    <scope>NUCLEOTIDE SEQUENCE [LARGE SCALE GENOMIC DNA]</scope>
    <source>
        <strain evidence="3">MP5ACTX9</strain>
    </source>
</reference>
<evidence type="ECO:0000313" key="3">
    <source>
        <dbReference type="Proteomes" id="UP000000343"/>
    </source>
</evidence>
<sequence length="439" mass="48798">MKTAKHVPADLTHGQKARKVVARSGHQQWSPEHREQSAQDILKAAMRGRIPKLLKLRDERMAATAFGYFRGAVPVMAYDLGRRPHTGILCQLCGDAHVLNLGAYAGYDGSLIFDINDFDETIQGPFEFDVKRLATSLILAGREAGAKEREARAAAAVFLKRYRKSIHLFAALPILEMARYQIHRQVQLDALTTVFAKAEHSSPLHNLDTLTEPAKTKDGDLTASRRFKSNPPILTRLSPAESAPILASLAEYKRTLQPERRHFLAGYRPVDVAFKVVGTGSVGLRAYCIYLEGNGPADPLFLQIKEEPASAWAPYLPASVRPKLNEGRRVENGQRAMQLQSDPFLGYTTIDGRDFLVRQLNDHKASIDFLGLGPAALCHYADLCGELLARGHARSGSSLMIAGYLGKTDRFDKAILRFATAYADQTEHDWKDLLRTRKK</sequence>
<evidence type="ECO:0000313" key="2">
    <source>
        <dbReference type="EMBL" id="ADW68523.1"/>
    </source>
</evidence>
<name>E8WWW2_GRATM</name>
<dbReference type="PANTHER" id="PTHR39441">
    <property type="entry name" value="DUF2252 DOMAIN-CONTAINING PROTEIN"/>
    <property type="match status" value="1"/>
</dbReference>
<evidence type="ECO:0000256" key="1">
    <source>
        <dbReference type="SAM" id="MobiDB-lite"/>
    </source>
</evidence>
<dbReference type="KEGG" id="acm:AciX9_1470"/>
<gene>
    <name evidence="2" type="ordered locus">AciX9_1470</name>
</gene>
<accession>E8WWW2</accession>
<dbReference type="AlphaFoldDB" id="E8WWW2"/>
<dbReference type="HOGENOM" id="CLU_032121_0_0_0"/>
<dbReference type="PANTHER" id="PTHR39441:SF1">
    <property type="entry name" value="DUF2252 DOMAIN-CONTAINING PROTEIN"/>
    <property type="match status" value="1"/>
</dbReference>
<dbReference type="RefSeq" id="WP_013579843.1">
    <property type="nucleotide sequence ID" value="NC_015064.1"/>
</dbReference>
<dbReference type="STRING" id="1198114.AciX9_1470"/>
<dbReference type="InterPro" id="IPR018721">
    <property type="entry name" value="DUF2252"/>
</dbReference>
<keyword evidence="3" id="KW-1185">Reference proteome</keyword>
<dbReference type="Pfam" id="PF10009">
    <property type="entry name" value="DUF2252"/>
    <property type="match status" value="1"/>
</dbReference>
<dbReference type="OrthoDB" id="1491115at2"/>
<proteinExistence type="predicted"/>
<dbReference type="Proteomes" id="UP000000343">
    <property type="component" value="Chromosome"/>
</dbReference>